<dbReference type="EMBL" id="CP003235">
    <property type="protein sequence ID" value="AFC33260.1"/>
    <property type="molecule type" value="Genomic_DNA"/>
</dbReference>
<feature type="transmembrane region" description="Helical" evidence="6">
    <location>
        <begin position="308"/>
        <end position="334"/>
    </location>
</feature>
<dbReference type="Proteomes" id="UP000007523">
    <property type="component" value="Chromosome"/>
</dbReference>
<keyword evidence="2" id="KW-0813">Transport</keyword>
<keyword evidence="5 6" id="KW-0472">Membrane</keyword>
<feature type="transmembrane region" description="Helical" evidence="6">
    <location>
        <begin position="173"/>
        <end position="196"/>
    </location>
</feature>
<feature type="transmembrane region" description="Helical" evidence="6">
    <location>
        <begin position="284"/>
        <end position="302"/>
    </location>
</feature>
<feature type="transmembrane region" description="Helical" evidence="6">
    <location>
        <begin position="374"/>
        <end position="395"/>
    </location>
</feature>
<evidence type="ECO:0000256" key="2">
    <source>
        <dbReference type="ARBA" id="ARBA00022448"/>
    </source>
</evidence>
<keyword evidence="3 6" id="KW-0812">Transmembrane</keyword>
<reference evidence="7 8" key="1">
    <citation type="journal article" date="2012" name="J. Bacteriol.">
        <title>Complete Genome Sequence of Paenibacillus mucilaginosus 3016, a Bacterium Functional as Microbial Fertilizer.</title>
        <authorList>
            <person name="Ma M."/>
            <person name="Wang Z."/>
            <person name="Li L."/>
            <person name="Jiang X."/>
            <person name="Guan D."/>
            <person name="Cao F."/>
            <person name="Chen H."/>
            <person name="Wang X."/>
            <person name="Shen D."/>
            <person name="Du B."/>
            <person name="Li J."/>
        </authorList>
    </citation>
    <scope>NUCLEOTIDE SEQUENCE [LARGE SCALE GENOMIC DNA]</scope>
    <source>
        <strain evidence="7 8">3016</strain>
    </source>
</reference>
<dbReference type="InterPro" id="IPR011701">
    <property type="entry name" value="MFS"/>
</dbReference>
<dbReference type="HOGENOM" id="CLU_056337_0_0_9"/>
<dbReference type="PANTHER" id="PTHR23506">
    <property type="entry name" value="GH10249P"/>
    <property type="match status" value="1"/>
</dbReference>
<dbReference type="PANTHER" id="PTHR23506:SF23">
    <property type="entry name" value="GH10249P"/>
    <property type="match status" value="1"/>
</dbReference>
<feature type="transmembrane region" description="Helical" evidence="6">
    <location>
        <begin position="53"/>
        <end position="74"/>
    </location>
</feature>
<dbReference type="GO" id="GO:0005886">
    <property type="term" value="C:plasma membrane"/>
    <property type="evidence" value="ECO:0007669"/>
    <property type="project" value="UniProtKB-SubCell"/>
</dbReference>
<proteinExistence type="predicted"/>
<feature type="transmembrane region" description="Helical" evidence="6">
    <location>
        <begin position="110"/>
        <end position="128"/>
    </location>
</feature>
<dbReference type="AlphaFoldDB" id="H6NM98"/>
<keyword evidence="8" id="KW-1185">Reference proteome</keyword>
<gene>
    <name evidence="7" type="ORF">PM3016_6645</name>
</gene>
<evidence type="ECO:0000256" key="1">
    <source>
        <dbReference type="ARBA" id="ARBA00004651"/>
    </source>
</evidence>
<dbReference type="GO" id="GO:0022857">
    <property type="term" value="F:transmembrane transporter activity"/>
    <property type="evidence" value="ECO:0007669"/>
    <property type="project" value="InterPro"/>
</dbReference>
<dbReference type="KEGG" id="pmq:PM3016_6645"/>
<evidence type="ECO:0000256" key="4">
    <source>
        <dbReference type="ARBA" id="ARBA00022989"/>
    </source>
</evidence>
<evidence type="ECO:0008006" key="9">
    <source>
        <dbReference type="Google" id="ProtNLM"/>
    </source>
</evidence>
<feature type="transmembrane region" description="Helical" evidence="6">
    <location>
        <begin position="217"/>
        <end position="238"/>
    </location>
</feature>
<sequence>MTAPVLNTQPSEARVARAQYALLGCVFLGLFTEVLLSPFYPQFFRKVFGIDDFAYTGWYIFICRLTVVLCSPLWGLLSRRFDPKRLLFFGQAGTAVFTAMMATADTAGAFLAFTVLLLLFKSSYMLIYPLMVSLSGNGSNAATASKFHAVYHLAIILSTLAGARMMTMENPLSLFYLAAAVDVVQLGLCVWALRGFGSREKEEQPEGEKPSGGLRRWSGFLIVLGSVFFTLTVANNLIRPFFTQYSQETFGLGAGALSLLFLIPNAMAVAAMPLIKRLCVPEKLTNVYVLGVAVMAGGLYLQGEADSLALLVLGRLMYGLFLAITMASLDVLLFQHSSGPHLSFHYSVMVSCQNMGELASPLLASALVAGAGLAVPFVSSAAICILNLALFVFLLRGRAAALNRS</sequence>
<feature type="transmembrane region" description="Helical" evidence="6">
    <location>
        <begin position="20"/>
        <end position="41"/>
    </location>
</feature>
<dbReference type="InterPro" id="IPR036259">
    <property type="entry name" value="MFS_trans_sf"/>
</dbReference>
<comment type="subcellular location">
    <subcellularLocation>
        <location evidence="1">Cell membrane</location>
        <topology evidence="1">Multi-pass membrane protein</topology>
    </subcellularLocation>
</comment>
<keyword evidence="4 6" id="KW-1133">Transmembrane helix</keyword>
<accession>H6NM98</accession>
<dbReference type="SUPFAM" id="SSF103473">
    <property type="entry name" value="MFS general substrate transporter"/>
    <property type="match status" value="1"/>
</dbReference>
<dbReference type="Gene3D" id="1.20.1250.20">
    <property type="entry name" value="MFS general substrate transporter like domains"/>
    <property type="match status" value="2"/>
</dbReference>
<dbReference type="RefSeq" id="WP_014372312.1">
    <property type="nucleotide sequence ID" value="NC_016935.1"/>
</dbReference>
<evidence type="ECO:0000256" key="5">
    <source>
        <dbReference type="ARBA" id="ARBA00023136"/>
    </source>
</evidence>
<feature type="transmembrane region" description="Helical" evidence="6">
    <location>
        <begin position="250"/>
        <end position="272"/>
    </location>
</feature>
<feature type="transmembrane region" description="Helical" evidence="6">
    <location>
        <begin position="149"/>
        <end position="167"/>
    </location>
</feature>
<dbReference type="STRING" id="1116391.PM3016_6645"/>
<evidence type="ECO:0000313" key="7">
    <source>
        <dbReference type="EMBL" id="AFC33260.1"/>
    </source>
</evidence>
<organism evidence="7 8">
    <name type="scientific">Paenibacillus mucilaginosus 3016</name>
    <dbReference type="NCBI Taxonomy" id="1116391"/>
    <lineage>
        <taxon>Bacteria</taxon>
        <taxon>Bacillati</taxon>
        <taxon>Bacillota</taxon>
        <taxon>Bacilli</taxon>
        <taxon>Bacillales</taxon>
        <taxon>Paenibacillaceae</taxon>
        <taxon>Paenibacillus</taxon>
    </lineage>
</organism>
<evidence type="ECO:0000256" key="6">
    <source>
        <dbReference type="SAM" id="Phobius"/>
    </source>
</evidence>
<evidence type="ECO:0000256" key="3">
    <source>
        <dbReference type="ARBA" id="ARBA00022692"/>
    </source>
</evidence>
<dbReference type="Pfam" id="PF07690">
    <property type="entry name" value="MFS_1"/>
    <property type="match status" value="1"/>
</dbReference>
<evidence type="ECO:0000313" key="8">
    <source>
        <dbReference type="Proteomes" id="UP000007523"/>
    </source>
</evidence>
<dbReference type="InterPro" id="IPR050930">
    <property type="entry name" value="MFS_Vesicular_Transporter"/>
</dbReference>
<protein>
    <recommendedName>
        <fullName evidence="9">MFS transporter</fullName>
    </recommendedName>
</protein>
<name>H6NM98_9BACL</name>